<dbReference type="EMBL" id="GBRH01264646">
    <property type="protein sequence ID" value="JAD33249.1"/>
    <property type="molecule type" value="Transcribed_RNA"/>
</dbReference>
<name>A0A0A8Z1G4_ARUDO</name>
<proteinExistence type="predicted"/>
<reference evidence="1" key="2">
    <citation type="journal article" date="2015" name="Data Brief">
        <title>Shoot transcriptome of the giant reed, Arundo donax.</title>
        <authorList>
            <person name="Barrero R.A."/>
            <person name="Guerrero F.D."/>
            <person name="Moolhuijzen P."/>
            <person name="Goolsby J.A."/>
            <person name="Tidwell J."/>
            <person name="Bellgard S.E."/>
            <person name="Bellgard M.I."/>
        </authorList>
    </citation>
    <scope>NUCLEOTIDE SEQUENCE</scope>
    <source>
        <tissue evidence="1">Shoot tissue taken approximately 20 cm above the soil surface</tissue>
    </source>
</reference>
<dbReference type="AlphaFoldDB" id="A0A0A8Z1G4"/>
<sequence>MQKRNAIPTPTKTELLPKVYCDLFVQITIKVKQGQEQRISL</sequence>
<accession>A0A0A8Z1G4</accession>
<organism evidence="1">
    <name type="scientific">Arundo donax</name>
    <name type="common">Giant reed</name>
    <name type="synonym">Donax arundinaceus</name>
    <dbReference type="NCBI Taxonomy" id="35708"/>
    <lineage>
        <taxon>Eukaryota</taxon>
        <taxon>Viridiplantae</taxon>
        <taxon>Streptophyta</taxon>
        <taxon>Embryophyta</taxon>
        <taxon>Tracheophyta</taxon>
        <taxon>Spermatophyta</taxon>
        <taxon>Magnoliopsida</taxon>
        <taxon>Liliopsida</taxon>
        <taxon>Poales</taxon>
        <taxon>Poaceae</taxon>
        <taxon>PACMAD clade</taxon>
        <taxon>Arundinoideae</taxon>
        <taxon>Arundineae</taxon>
        <taxon>Arundo</taxon>
    </lineage>
</organism>
<evidence type="ECO:0000313" key="1">
    <source>
        <dbReference type="EMBL" id="JAD33249.1"/>
    </source>
</evidence>
<protein>
    <submittedName>
        <fullName evidence="1">Uncharacterized protein</fullName>
    </submittedName>
</protein>
<reference evidence="1" key="1">
    <citation type="submission" date="2014-09" db="EMBL/GenBank/DDBJ databases">
        <authorList>
            <person name="Magalhaes I.L.F."/>
            <person name="Oliveira U."/>
            <person name="Santos F.R."/>
            <person name="Vidigal T.H.D.A."/>
            <person name="Brescovit A.D."/>
            <person name="Santos A.J."/>
        </authorList>
    </citation>
    <scope>NUCLEOTIDE SEQUENCE</scope>
    <source>
        <tissue evidence="1">Shoot tissue taken approximately 20 cm above the soil surface</tissue>
    </source>
</reference>